<protein>
    <recommendedName>
        <fullName evidence="4">VCBS repeat protein</fullName>
    </recommendedName>
</protein>
<dbReference type="AlphaFoldDB" id="A0AA51RWL9"/>
<reference evidence="2 3" key="1">
    <citation type="submission" date="2023-08" db="EMBL/GenBank/DDBJ databases">
        <title>Pleionea litopenaei sp. nov., isolated from stomach of juvenile Litopenaeus vannamei.</title>
        <authorList>
            <person name="Rho A.M."/>
            <person name="Hwang C.Y."/>
        </authorList>
    </citation>
    <scope>NUCLEOTIDE SEQUENCE [LARGE SCALE GENOMIC DNA]</scope>
    <source>
        <strain evidence="2 3">HL-JVS1</strain>
    </source>
</reference>
<evidence type="ECO:0000256" key="1">
    <source>
        <dbReference type="SAM" id="SignalP"/>
    </source>
</evidence>
<sequence>MKISLLIVFALMSVATHVYAFNYAWWVTYQKEPESKQFQNIGAEDLNPEFDKILVFSCEQPSSFLKEQCDEIERNNLRLVAEGDFNSDGVIEIWRTGVAKSKQGKYFKMLFATTKSGALLHSIGVEYDKPGFSVFMVRDNSLSWAMCMECGDLASVVWEKDSFVLDWGEDYD</sequence>
<organism evidence="2 3">
    <name type="scientific">Pleionea litopenaei</name>
    <dbReference type="NCBI Taxonomy" id="3070815"/>
    <lineage>
        <taxon>Bacteria</taxon>
        <taxon>Pseudomonadati</taxon>
        <taxon>Pseudomonadota</taxon>
        <taxon>Gammaproteobacteria</taxon>
        <taxon>Oceanospirillales</taxon>
        <taxon>Pleioneaceae</taxon>
        <taxon>Pleionea</taxon>
    </lineage>
</organism>
<evidence type="ECO:0000313" key="2">
    <source>
        <dbReference type="EMBL" id="WMS88814.1"/>
    </source>
</evidence>
<dbReference type="RefSeq" id="WP_309204035.1">
    <property type="nucleotide sequence ID" value="NZ_CP133548.1"/>
</dbReference>
<keyword evidence="1" id="KW-0732">Signal</keyword>
<dbReference type="Proteomes" id="UP001239782">
    <property type="component" value="Chromosome"/>
</dbReference>
<keyword evidence="3" id="KW-1185">Reference proteome</keyword>
<evidence type="ECO:0000313" key="3">
    <source>
        <dbReference type="Proteomes" id="UP001239782"/>
    </source>
</evidence>
<feature type="chain" id="PRO_5041449416" description="VCBS repeat protein" evidence="1">
    <location>
        <begin position="21"/>
        <end position="172"/>
    </location>
</feature>
<accession>A0AA51RWL9</accession>
<name>A0AA51RWL9_9GAMM</name>
<dbReference type="EMBL" id="CP133548">
    <property type="protein sequence ID" value="WMS88814.1"/>
    <property type="molecule type" value="Genomic_DNA"/>
</dbReference>
<proteinExistence type="predicted"/>
<evidence type="ECO:0008006" key="4">
    <source>
        <dbReference type="Google" id="ProtNLM"/>
    </source>
</evidence>
<feature type="signal peptide" evidence="1">
    <location>
        <begin position="1"/>
        <end position="20"/>
    </location>
</feature>
<dbReference type="KEGG" id="plei:Q9312_07820"/>
<gene>
    <name evidence="2" type="ORF">Q9312_07820</name>
</gene>